<dbReference type="PIRSF" id="PIRSF001093">
    <property type="entry name" value="B-hxosamndse_ab_euk"/>
    <property type="match status" value="1"/>
</dbReference>
<evidence type="ECO:0000256" key="3">
    <source>
        <dbReference type="ARBA" id="ARBA00022729"/>
    </source>
</evidence>
<dbReference type="GO" id="GO:0005975">
    <property type="term" value="P:carbohydrate metabolic process"/>
    <property type="evidence" value="ECO:0007669"/>
    <property type="project" value="InterPro"/>
</dbReference>
<reference evidence="13" key="2">
    <citation type="submission" date="2020-04" db="EMBL/GenBank/DDBJ databases">
        <authorList>
            <consortium name="NCBI Genome Project"/>
        </authorList>
    </citation>
    <scope>NUCLEOTIDE SEQUENCE</scope>
    <source>
        <strain evidence="13">CBS 342.82</strain>
    </source>
</reference>
<feature type="chain" id="PRO_5026942151" description="Beta-hexosaminidase" evidence="9">
    <location>
        <begin position="20"/>
        <end position="578"/>
    </location>
</feature>
<evidence type="ECO:0000256" key="7">
    <source>
        <dbReference type="PIRNR" id="PIRNR001093"/>
    </source>
</evidence>
<dbReference type="GeneID" id="54363221"/>
<evidence type="ECO:0000256" key="8">
    <source>
        <dbReference type="PIRSR" id="PIRSR001093-1"/>
    </source>
</evidence>
<feature type="active site" description="Proton donor" evidence="8">
    <location>
        <position position="350"/>
    </location>
</feature>
<evidence type="ECO:0000256" key="9">
    <source>
        <dbReference type="SAM" id="SignalP"/>
    </source>
</evidence>
<dbReference type="AlphaFoldDB" id="A0A6J3M186"/>
<evidence type="ECO:0000259" key="10">
    <source>
        <dbReference type="Pfam" id="PF00728"/>
    </source>
</evidence>
<name>A0A6J3M186_9PEZI</name>
<keyword evidence="5" id="KW-0325">Glycoprotein</keyword>
<keyword evidence="6 7" id="KW-0326">Glycosidase</keyword>
<dbReference type="FunFam" id="3.20.20.80:FF:000063">
    <property type="entry name" value="Beta-hexosaminidase"/>
    <property type="match status" value="1"/>
</dbReference>
<proteinExistence type="inferred from homology"/>
<dbReference type="PRINTS" id="PR00738">
    <property type="entry name" value="GLHYDRLASE20"/>
</dbReference>
<evidence type="ECO:0000256" key="5">
    <source>
        <dbReference type="ARBA" id="ARBA00023180"/>
    </source>
</evidence>
<dbReference type="GO" id="GO:0016231">
    <property type="term" value="F:beta-N-acetylglucosaminidase activity"/>
    <property type="evidence" value="ECO:0007669"/>
    <property type="project" value="TreeGrafter"/>
</dbReference>
<feature type="signal peptide" evidence="9">
    <location>
        <begin position="1"/>
        <end position="19"/>
    </location>
</feature>
<dbReference type="PANTHER" id="PTHR22600:SF58">
    <property type="entry name" value="BETA-HEXOSAMINIDASE"/>
    <property type="match status" value="1"/>
</dbReference>
<dbReference type="OrthoDB" id="428480at2759"/>
<keyword evidence="3 9" id="KW-0732">Signal</keyword>
<evidence type="ECO:0000256" key="2">
    <source>
        <dbReference type="ARBA" id="ARBA00006285"/>
    </source>
</evidence>
<evidence type="ECO:0000259" key="11">
    <source>
        <dbReference type="Pfam" id="PF14845"/>
    </source>
</evidence>
<dbReference type="Proteomes" id="UP000504637">
    <property type="component" value="Unplaced"/>
</dbReference>
<reference evidence="13" key="1">
    <citation type="submission" date="2020-01" db="EMBL/GenBank/DDBJ databases">
        <authorList>
            <consortium name="DOE Joint Genome Institute"/>
            <person name="Haridas S."/>
            <person name="Albert R."/>
            <person name="Binder M."/>
            <person name="Bloem J."/>
            <person name="Labutti K."/>
            <person name="Salamov A."/>
            <person name="Andreopoulos B."/>
            <person name="Baker S.E."/>
            <person name="Barry K."/>
            <person name="Bills G."/>
            <person name="Bluhm B.H."/>
            <person name="Cannon C."/>
            <person name="Castanera R."/>
            <person name="Culley D.E."/>
            <person name="Daum C."/>
            <person name="Ezra D."/>
            <person name="Gonzalez J.B."/>
            <person name="Henrissat B."/>
            <person name="Kuo A."/>
            <person name="Liang C."/>
            <person name="Lipzen A."/>
            <person name="Lutzoni F."/>
            <person name="Magnuson J."/>
            <person name="Mondo S."/>
            <person name="Nolan M."/>
            <person name="Ohm R."/>
            <person name="Pangilinan J."/>
            <person name="Park H.-J."/>
            <person name="Ramirez L."/>
            <person name="Alfaro M."/>
            <person name="Sun H."/>
            <person name="Tritt A."/>
            <person name="Yoshinaga Y."/>
            <person name="Zwiers L.-H."/>
            <person name="Turgeon B.G."/>
            <person name="Goodwin S.B."/>
            <person name="Spatafora J.W."/>
            <person name="Crous P.W."/>
            <person name="Grigoriev I.V."/>
        </authorList>
    </citation>
    <scope>NUCLEOTIDE SEQUENCE</scope>
    <source>
        <strain evidence="13">CBS 342.82</strain>
    </source>
</reference>
<dbReference type="SUPFAM" id="SSF55545">
    <property type="entry name" value="beta-N-acetylhexosaminidase-like domain"/>
    <property type="match status" value="1"/>
</dbReference>
<dbReference type="Pfam" id="PF00728">
    <property type="entry name" value="Glyco_hydro_20"/>
    <property type="match status" value="1"/>
</dbReference>
<reference evidence="13" key="3">
    <citation type="submission" date="2025-08" db="UniProtKB">
        <authorList>
            <consortium name="RefSeq"/>
        </authorList>
    </citation>
    <scope>IDENTIFICATION</scope>
    <source>
        <strain evidence="13">CBS 342.82</strain>
    </source>
</reference>
<comment type="catalytic activity">
    <reaction evidence="1 7">
        <text>Hydrolysis of terminal non-reducing N-acetyl-D-hexosamine residues in N-acetyl-beta-D-hexosaminides.</text>
        <dbReference type="EC" id="3.2.1.52"/>
    </reaction>
</comment>
<dbReference type="Gene3D" id="3.30.379.10">
    <property type="entry name" value="Chitobiase/beta-hexosaminidase domain 2-like"/>
    <property type="match status" value="1"/>
</dbReference>
<evidence type="ECO:0000313" key="12">
    <source>
        <dbReference type="Proteomes" id="UP000504637"/>
    </source>
</evidence>
<gene>
    <name evidence="13" type="ORF">K489DRAFT_382620</name>
</gene>
<dbReference type="PANTHER" id="PTHR22600">
    <property type="entry name" value="BETA-HEXOSAMINIDASE"/>
    <property type="match status" value="1"/>
</dbReference>
<evidence type="ECO:0000256" key="4">
    <source>
        <dbReference type="ARBA" id="ARBA00022801"/>
    </source>
</evidence>
<dbReference type="EC" id="3.2.1.52" evidence="7"/>
<dbReference type="Gene3D" id="3.20.20.80">
    <property type="entry name" value="Glycosidases"/>
    <property type="match status" value="1"/>
</dbReference>
<comment type="similarity">
    <text evidence="2 7">Belongs to the glycosyl hydrolase 20 family.</text>
</comment>
<dbReference type="Pfam" id="PF14845">
    <property type="entry name" value="Glycohydro_20b2"/>
    <property type="match status" value="1"/>
</dbReference>
<feature type="domain" description="Glycoside hydrolase family 20 catalytic" evidence="10">
    <location>
        <begin position="188"/>
        <end position="528"/>
    </location>
</feature>
<protein>
    <recommendedName>
        <fullName evidence="7">Beta-hexosaminidase</fullName>
        <ecNumber evidence="7">3.2.1.52</ecNumber>
    </recommendedName>
</protein>
<organism evidence="13">
    <name type="scientific">Dissoconium aciculare CBS 342.82</name>
    <dbReference type="NCBI Taxonomy" id="1314786"/>
    <lineage>
        <taxon>Eukaryota</taxon>
        <taxon>Fungi</taxon>
        <taxon>Dikarya</taxon>
        <taxon>Ascomycota</taxon>
        <taxon>Pezizomycotina</taxon>
        <taxon>Dothideomycetes</taxon>
        <taxon>Dothideomycetidae</taxon>
        <taxon>Mycosphaerellales</taxon>
        <taxon>Dissoconiaceae</taxon>
        <taxon>Dissoconium</taxon>
    </lineage>
</organism>
<keyword evidence="4 7" id="KW-0378">Hydrolase</keyword>
<feature type="domain" description="Beta-hexosaminidase eukaryotic type N-terminal" evidence="11">
    <location>
        <begin position="20"/>
        <end position="163"/>
    </location>
</feature>
<evidence type="ECO:0000256" key="1">
    <source>
        <dbReference type="ARBA" id="ARBA00001231"/>
    </source>
</evidence>
<evidence type="ECO:0000256" key="6">
    <source>
        <dbReference type="ARBA" id="ARBA00023295"/>
    </source>
</evidence>
<dbReference type="SUPFAM" id="SSF51445">
    <property type="entry name" value="(Trans)glycosidases"/>
    <property type="match status" value="1"/>
</dbReference>
<dbReference type="InterPro" id="IPR029018">
    <property type="entry name" value="Hex-like_dom2"/>
</dbReference>
<dbReference type="InterPro" id="IPR025705">
    <property type="entry name" value="Beta_hexosaminidase_sua/sub"/>
</dbReference>
<dbReference type="InterPro" id="IPR017853">
    <property type="entry name" value="GH"/>
</dbReference>
<sequence>MKVNALVVALAAGARVAHALWPIPSSYSNGDHALWITGPQDINFAYTGPQTAPKYGSAGASAASAIVNKAIERTRDTLFTKSYVPWQFHLRNTDFEPKFGSDAVCIRDVKLVQHKPDPADILKPAIGSVDESYTLHVAIDGSVMVAANSSIGLMYGLTTFTQLFYLSSHGHGVYTTQAPVEITDAPQFQWRGLNLDTSRTFKPVASILAMIDALAYNKMNRLHWHVTDSQAWPLEVPSIPELATKGAYTPSQIYSVQDVQTVQSYGSLLGVEVAMEFDNPGHTASIWYSLPDLIAAYNIFPGWDTYAAEPPTGTLKLNSPAVSAFLKKLLDDLLPRLKPLTSYFHLGGDEVNKNAYNLDDTVRSNDPAVLQPLMQKYMDRNMDQVRSYGLTPLVWEEMLLDWNLTLPAETIVQTWISPASVAAVTGKGHRALVGQYDYWYLDCGHGQWLDFRPGDASRGFWPYLDYCNPLHNWRLMYSYDPLSGVPAAEHHLVLGGETHIWSEQTDAVNLDDLVWPRTSAAAEVLWSGAKDPLTGQNRSQITASPRLSDMRERLVARGIRAAPIQMPFCTQNGTQCAL</sequence>
<dbReference type="InterPro" id="IPR015883">
    <property type="entry name" value="Glyco_hydro_20_cat"/>
</dbReference>
<keyword evidence="12" id="KW-1185">Reference proteome</keyword>
<evidence type="ECO:0000313" key="13">
    <source>
        <dbReference type="RefSeq" id="XP_033457723.1"/>
    </source>
</evidence>
<dbReference type="GO" id="GO:0030203">
    <property type="term" value="P:glycosaminoglycan metabolic process"/>
    <property type="evidence" value="ECO:0007669"/>
    <property type="project" value="TreeGrafter"/>
</dbReference>
<dbReference type="InterPro" id="IPR029019">
    <property type="entry name" value="HEX_eukaryotic_N"/>
</dbReference>
<accession>A0A6J3M186</accession>
<dbReference type="RefSeq" id="XP_033457723.1">
    <property type="nucleotide sequence ID" value="XM_033605421.1"/>
</dbReference>
<dbReference type="GO" id="GO:0016020">
    <property type="term" value="C:membrane"/>
    <property type="evidence" value="ECO:0007669"/>
    <property type="project" value="TreeGrafter"/>
</dbReference>